<feature type="compositionally biased region" description="Polar residues" evidence="5">
    <location>
        <begin position="402"/>
        <end position="412"/>
    </location>
</feature>
<dbReference type="Gene3D" id="2.120.10.80">
    <property type="entry name" value="Kelch-type beta propeller"/>
    <property type="match status" value="1"/>
</dbReference>
<dbReference type="CDD" id="cd12087">
    <property type="entry name" value="TM_EGFR-like"/>
    <property type="match status" value="1"/>
</dbReference>
<evidence type="ECO:0000313" key="8">
    <source>
        <dbReference type="Proteomes" id="UP000030816"/>
    </source>
</evidence>
<evidence type="ECO:0000256" key="2">
    <source>
        <dbReference type="ARBA" id="ARBA00022692"/>
    </source>
</evidence>
<feature type="region of interest" description="Disordered" evidence="5">
    <location>
        <begin position="614"/>
        <end position="687"/>
    </location>
</feature>
<evidence type="ECO:0000256" key="1">
    <source>
        <dbReference type="ARBA" id="ARBA00004167"/>
    </source>
</evidence>
<dbReference type="PANTHER" id="PTHR15549">
    <property type="entry name" value="PAIRED IMMUNOGLOBULIN-LIKE TYPE 2 RECEPTOR"/>
    <property type="match status" value="1"/>
</dbReference>
<dbReference type="STRING" id="1081103.A0A0B2X100"/>
<organism evidence="7 8">
    <name type="scientific">Metarhizium album (strain ARSEF 1941)</name>
    <dbReference type="NCBI Taxonomy" id="1081103"/>
    <lineage>
        <taxon>Eukaryota</taxon>
        <taxon>Fungi</taxon>
        <taxon>Dikarya</taxon>
        <taxon>Ascomycota</taxon>
        <taxon>Pezizomycotina</taxon>
        <taxon>Sordariomycetes</taxon>
        <taxon>Hypocreomycetidae</taxon>
        <taxon>Hypocreales</taxon>
        <taxon>Clavicipitaceae</taxon>
        <taxon>Metarhizium</taxon>
    </lineage>
</organism>
<feature type="compositionally biased region" description="Polar residues" evidence="5">
    <location>
        <begin position="468"/>
        <end position="479"/>
    </location>
</feature>
<feature type="compositionally biased region" description="Low complexity" evidence="5">
    <location>
        <begin position="657"/>
        <end position="667"/>
    </location>
</feature>
<keyword evidence="2 6" id="KW-0812">Transmembrane</keyword>
<evidence type="ECO:0000256" key="4">
    <source>
        <dbReference type="ARBA" id="ARBA00023136"/>
    </source>
</evidence>
<dbReference type="SUPFAM" id="SSF50965">
    <property type="entry name" value="Galactose oxidase, central domain"/>
    <property type="match status" value="1"/>
</dbReference>
<protein>
    <submittedName>
        <fullName evidence="7">Pre-mRNA splicing factor CLF1</fullName>
    </submittedName>
</protein>
<sequence length="702" mass="74685">MPAPVPSEYFDSSCTVIYNNTLYSYSPQAFMSRRLVPGANWTTLAYGEKVTGATCVGSAEPKNTKPAFFVVGGKASSDGYSGLQMFIYATGKWTMISLKNMVTKHRQGHSSTYIEATDTILIYGGSQDGKTGPSADTFMIQASEPYTVTIPPPAVVPSNRPPASVHPILTPITNADVIMVGGGPTPDHKKVFWFSEGGNWRYTDGSLAEPIQKDTSSIQGIVVTGEDTSKNLTLFDLSQSPNKVFRVAIMDGSGKSIANSPAINSESKLSSSLAPKETRENFAMAQGPNGLVVFSGGRPDSSIALFDTKKNSWINATAFFDDTQKVLSSHSTSTSKSTSVSSSSTAAATTTAATLSSAPDTPQDSGPSSNAILGITLGSIAGFLALLGLIIFLLRRRRKQLGQTEAGRSSHTPSEEKDMFAFNKSPFSPSGPLRGHRPQASAESYSSAAILMGRMNKEKSGLSRKLSNDTARSSMSSVHKQLKSKISKPIPQIMAHPSLQIPDERGVAFAPSVAEPRPRNGLTEAHDGTRRSSGWNRYWSGGSALQILGFGNGKRNTIVSQHSSQYSDVIKNPRVTQDSATVPPLHFEGRPSVNSVNSGSPVVAEYTSKMPISEGMSGTIERPVSPVSSGYSSGIPESINETWGPEEASQPWGTNRAPSSAYAPSSYVTSQAPGNPPVVQPPSGTINPGFEYEIVPPRIETF</sequence>
<dbReference type="Proteomes" id="UP000030816">
    <property type="component" value="Unassembled WGS sequence"/>
</dbReference>
<dbReference type="InterPro" id="IPR011043">
    <property type="entry name" value="Gal_Oxase/kelch_b-propeller"/>
</dbReference>
<proteinExistence type="predicted"/>
<dbReference type="OrthoDB" id="5352000at2759"/>
<feature type="region of interest" description="Disordered" evidence="5">
    <location>
        <begin position="402"/>
        <end position="444"/>
    </location>
</feature>
<dbReference type="EMBL" id="AZHE01000003">
    <property type="protein sequence ID" value="KHN99998.1"/>
    <property type="molecule type" value="Genomic_DNA"/>
</dbReference>
<dbReference type="GeneID" id="63736377"/>
<dbReference type="RefSeq" id="XP_040681064.1">
    <property type="nucleotide sequence ID" value="XM_040820721.1"/>
</dbReference>
<gene>
    <name evidence="7" type="ORF">MAM_01922</name>
</gene>
<name>A0A0B2X100_METAS</name>
<accession>A0A0B2X100</accession>
<feature type="region of interest" description="Disordered" evidence="5">
    <location>
        <begin position="457"/>
        <end position="479"/>
    </location>
</feature>
<dbReference type="InterPro" id="IPR015915">
    <property type="entry name" value="Kelch-typ_b-propeller"/>
</dbReference>
<dbReference type="PANTHER" id="PTHR15549:SF26">
    <property type="entry name" value="AXIAL BUDDING PATTERN PROTEIN 2-RELATED"/>
    <property type="match status" value="1"/>
</dbReference>
<keyword evidence="3 6" id="KW-1133">Transmembrane helix</keyword>
<keyword evidence="4 6" id="KW-0472">Membrane</keyword>
<comment type="caution">
    <text evidence="7">The sequence shown here is derived from an EMBL/GenBank/DDBJ whole genome shotgun (WGS) entry which is preliminary data.</text>
</comment>
<evidence type="ECO:0000313" key="7">
    <source>
        <dbReference type="EMBL" id="KHN99998.1"/>
    </source>
</evidence>
<feature type="compositionally biased region" description="Low complexity" evidence="5">
    <location>
        <begin position="623"/>
        <end position="634"/>
    </location>
</feature>
<evidence type="ECO:0000256" key="3">
    <source>
        <dbReference type="ARBA" id="ARBA00022989"/>
    </source>
</evidence>
<dbReference type="AlphaFoldDB" id="A0A0B2X100"/>
<dbReference type="InterPro" id="IPR051694">
    <property type="entry name" value="Immunoregulatory_rcpt-like"/>
</dbReference>
<evidence type="ECO:0000256" key="6">
    <source>
        <dbReference type="SAM" id="Phobius"/>
    </source>
</evidence>
<keyword evidence="8" id="KW-1185">Reference proteome</keyword>
<dbReference type="HOGENOM" id="CLU_013054_0_0_1"/>
<feature type="transmembrane region" description="Helical" evidence="6">
    <location>
        <begin position="371"/>
        <end position="394"/>
    </location>
</feature>
<evidence type="ECO:0000256" key="5">
    <source>
        <dbReference type="SAM" id="MobiDB-lite"/>
    </source>
</evidence>
<reference evidence="7 8" key="1">
    <citation type="journal article" date="2014" name="Proc. Natl. Acad. Sci. U.S.A.">
        <title>Trajectory and genomic determinants of fungal-pathogen speciation and host adaptation.</title>
        <authorList>
            <person name="Hu X."/>
            <person name="Xiao G."/>
            <person name="Zheng P."/>
            <person name="Shang Y."/>
            <person name="Su Y."/>
            <person name="Zhang X."/>
            <person name="Liu X."/>
            <person name="Zhan S."/>
            <person name="St Leger R.J."/>
            <person name="Wang C."/>
        </authorList>
    </citation>
    <scope>NUCLEOTIDE SEQUENCE [LARGE SCALE GENOMIC DNA]</scope>
    <source>
        <strain evidence="7 8">ARSEF 1941</strain>
    </source>
</reference>
<dbReference type="GO" id="GO:0016020">
    <property type="term" value="C:membrane"/>
    <property type="evidence" value="ECO:0007669"/>
    <property type="project" value="UniProtKB-SubCell"/>
</dbReference>
<dbReference type="GO" id="GO:0071944">
    <property type="term" value="C:cell periphery"/>
    <property type="evidence" value="ECO:0007669"/>
    <property type="project" value="UniProtKB-ARBA"/>
</dbReference>
<comment type="subcellular location">
    <subcellularLocation>
        <location evidence="1">Membrane</location>
        <topology evidence="1">Single-pass membrane protein</topology>
    </subcellularLocation>
</comment>